<evidence type="ECO:0000313" key="8">
    <source>
        <dbReference type="EMBL" id="KAF0984799.1"/>
    </source>
</evidence>
<dbReference type="GO" id="GO:0005886">
    <property type="term" value="C:plasma membrane"/>
    <property type="evidence" value="ECO:0007669"/>
    <property type="project" value="TreeGrafter"/>
</dbReference>
<dbReference type="InterPro" id="IPR000425">
    <property type="entry name" value="MIP"/>
</dbReference>
<dbReference type="OrthoDB" id="3222at2759"/>
<keyword evidence="4 7" id="KW-1133">Transmembrane helix</keyword>
<dbReference type="Proteomes" id="UP000444721">
    <property type="component" value="Unassembled WGS sequence"/>
</dbReference>
<dbReference type="PANTHER" id="PTHR19139:SF199">
    <property type="entry name" value="MIP17260P"/>
    <property type="match status" value="1"/>
</dbReference>
<dbReference type="PANTHER" id="PTHR19139">
    <property type="entry name" value="AQUAPORIN TRANSPORTER"/>
    <property type="match status" value="1"/>
</dbReference>
<feature type="transmembrane region" description="Helical" evidence="7">
    <location>
        <begin position="211"/>
        <end position="231"/>
    </location>
</feature>
<accession>A0A6A5CHM9</accession>
<reference evidence="8 9" key="1">
    <citation type="journal article" date="2019" name="Sci. Rep.">
        <title>Nanopore sequencing improves the draft genome of the human pathogenic amoeba Naegleria fowleri.</title>
        <authorList>
            <person name="Liechti N."/>
            <person name="Schurch N."/>
            <person name="Bruggmann R."/>
            <person name="Wittwer M."/>
        </authorList>
    </citation>
    <scope>NUCLEOTIDE SEQUENCE [LARGE SCALE GENOMIC DNA]</scope>
    <source>
        <strain evidence="8 9">ATCC 30894</strain>
    </source>
</reference>
<evidence type="ECO:0008006" key="10">
    <source>
        <dbReference type="Google" id="ProtNLM"/>
    </source>
</evidence>
<evidence type="ECO:0000256" key="6">
    <source>
        <dbReference type="RuleBase" id="RU000477"/>
    </source>
</evidence>
<feature type="transmembrane region" description="Helical" evidence="7">
    <location>
        <begin position="12"/>
        <end position="37"/>
    </location>
</feature>
<proteinExistence type="inferred from homology"/>
<evidence type="ECO:0000256" key="4">
    <source>
        <dbReference type="ARBA" id="ARBA00022989"/>
    </source>
</evidence>
<dbReference type="VEuPathDB" id="AmoebaDB:FDP41_000698"/>
<dbReference type="RefSeq" id="XP_044569512.1">
    <property type="nucleotide sequence ID" value="XM_044710673.1"/>
</dbReference>
<dbReference type="OMA" id="FKKKMFW"/>
<feature type="transmembrane region" description="Helical" evidence="7">
    <location>
        <begin position="43"/>
        <end position="62"/>
    </location>
</feature>
<dbReference type="AlphaFoldDB" id="A0A6A5CHM9"/>
<dbReference type="Pfam" id="PF00230">
    <property type="entry name" value="MIP"/>
    <property type="match status" value="1"/>
</dbReference>
<evidence type="ECO:0000256" key="1">
    <source>
        <dbReference type="ARBA" id="ARBA00004141"/>
    </source>
</evidence>
<protein>
    <recommendedName>
        <fullName evidence="10">Aquaporin</fullName>
    </recommendedName>
</protein>
<dbReference type="SUPFAM" id="SSF81338">
    <property type="entry name" value="Aquaporin-like"/>
    <property type="match status" value="1"/>
</dbReference>
<dbReference type="GeneID" id="68107916"/>
<dbReference type="PRINTS" id="PR00783">
    <property type="entry name" value="MINTRINSICP"/>
</dbReference>
<evidence type="ECO:0000256" key="2">
    <source>
        <dbReference type="ARBA" id="ARBA00006175"/>
    </source>
</evidence>
<comment type="subcellular location">
    <subcellularLocation>
        <location evidence="1">Membrane</location>
        <topology evidence="1">Multi-pass membrane protein</topology>
    </subcellularLocation>
</comment>
<feature type="transmembrane region" description="Helical" evidence="7">
    <location>
        <begin position="162"/>
        <end position="183"/>
    </location>
</feature>
<evidence type="ECO:0000256" key="7">
    <source>
        <dbReference type="SAM" id="Phobius"/>
    </source>
</evidence>
<dbReference type="VEuPathDB" id="AmoebaDB:NF0094100"/>
<dbReference type="InterPro" id="IPR034294">
    <property type="entry name" value="Aquaporin_transptr"/>
</dbReference>
<name>A0A6A5CHM9_NAEFO</name>
<dbReference type="GO" id="GO:0015250">
    <property type="term" value="F:water channel activity"/>
    <property type="evidence" value="ECO:0007669"/>
    <property type="project" value="TreeGrafter"/>
</dbReference>
<sequence>MKINWRHPDIFVSWRALLAEFIGTAIFVFLGSMSAVFSPKVEPLSAALGHIFALLCCIHIFGPISGAHFNTAVTFGALITRNIGLTAGLAYMIVQLLGSILGASLCLGIGKSVEAAVFNPPTELADAWRGFGLEIILTFVLMITIFGTAIKPQHFSKNDGMGSVGGLIAAFPIAFALGADAMAGPLTGASMNPARAFGPQLVGNLWPRHSWIYYTAPFLGSALGALCYEFVLTKPKKLSHYASLLHIKTKSHDSDEEEEFNEKNGLLTSNASSSKEGILYTSTN</sequence>
<dbReference type="InterPro" id="IPR023271">
    <property type="entry name" value="Aquaporin-like"/>
</dbReference>
<gene>
    <name evidence="8" type="ORF">FDP41_000698</name>
</gene>
<evidence type="ECO:0000256" key="5">
    <source>
        <dbReference type="ARBA" id="ARBA00023136"/>
    </source>
</evidence>
<keyword evidence="6" id="KW-0813">Transport</keyword>
<dbReference type="Gene3D" id="1.20.1080.10">
    <property type="entry name" value="Glycerol uptake facilitator protein"/>
    <property type="match status" value="1"/>
</dbReference>
<comment type="similarity">
    <text evidence="2 6">Belongs to the MIP/aquaporin (TC 1.A.8) family.</text>
</comment>
<evidence type="ECO:0000313" key="9">
    <source>
        <dbReference type="Proteomes" id="UP000444721"/>
    </source>
</evidence>
<keyword evidence="9" id="KW-1185">Reference proteome</keyword>
<keyword evidence="5 7" id="KW-0472">Membrane</keyword>
<comment type="caution">
    <text evidence="8">The sequence shown here is derived from an EMBL/GenBank/DDBJ whole genome shotgun (WGS) entry which is preliminary data.</text>
</comment>
<evidence type="ECO:0000256" key="3">
    <source>
        <dbReference type="ARBA" id="ARBA00022692"/>
    </source>
</evidence>
<feature type="transmembrane region" description="Helical" evidence="7">
    <location>
        <begin position="83"/>
        <end position="110"/>
    </location>
</feature>
<dbReference type="EMBL" id="VFQX01000002">
    <property type="protein sequence ID" value="KAF0984799.1"/>
    <property type="molecule type" value="Genomic_DNA"/>
</dbReference>
<feature type="transmembrane region" description="Helical" evidence="7">
    <location>
        <begin position="130"/>
        <end position="150"/>
    </location>
</feature>
<keyword evidence="3 6" id="KW-0812">Transmembrane</keyword>
<organism evidence="8 9">
    <name type="scientific">Naegleria fowleri</name>
    <name type="common">Brain eating amoeba</name>
    <dbReference type="NCBI Taxonomy" id="5763"/>
    <lineage>
        <taxon>Eukaryota</taxon>
        <taxon>Discoba</taxon>
        <taxon>Heterolobosea</taxon>
        <taxon>Tetramitia</taxon>
        <taxon>Eutetramitia</taxon>
        <taxon>Vahlkampfiidae</taxon>
        <taxon>Naegleria</taxon>
    </lineage>
</organism>
<dbReference type="VEuPathDB" id="AmoebaDB:NfTy_031300"/>